<dbReference type="PANTHER" id="PTHR35167:SF6">
    <property type="match status" value="1"/>
</dbReference>
<dbReference type="AlphaFoldDB" id="A0A3B6LRM0"/>
<evidence type="ECO:0000313" key="2">
    <source>
        <dbReference type="EnsemblPlants" id="TraesCS5B02G333600.1.cds1"/>
    </source>
</evidence>
<dbReference type="Gramene" id="TraesMAC5B03G02938170.1">
    <property type="protein sequence ID" value="TraesMAC5B03G02938170.1.CDS1"/>
    <property type="gene ID" value="TraesMAC5B03G02938170"/>
</dbReference>
<dbReference type="EnsemblPlants" id="TraesCS5B02G333600.1">
    <property type="protein sequence ID" value="TraesCS5B02G333600.1.cds1"/>
    <property type="gene ID" value="TraesCS5B02G333600"/>
</dbReference>
<sequence length="139" mass="14965">MATQPHQSSKKFLQREAPPAKRKMGPEQKTKKAGAAAPAGAEAFTALELDVAEQLIRLSDSASSGGSFSCLRSVDTPPAPPAKGAIIPGGCVDWDEDEDDEVAGRQRRVKRYRLISEIYAATEPIGERSGSSRKIKKKE</sequence>
<name>A0A3B6LRM0_WHEAT</name>
<feature type="compositionally biased region" description="Polar residues" evidence="1">
    <location>
        <begin position="1"/>
        <end position="11"/>
    </location>
</feature>
<protein>
    <submittedName>
        <fullName evidence="2">Uncharacterized protein</fullName>
    </submittedName>
</protein>
<reference evidence="2" key="2">
    <citation type="submission" date="2018-10" db="UniProtKB">
        <authorList>
            <consortium name="EnsemblPlants"/>
        </authorList>
    </citation>
    <scope>IDENTIFICATION</scope>
</reference>
<dbReference type="Gramene" id="TraesCS5B03G0836800.1">
    <property type="protein sequence ID" value="TraesCS5B03G0836800.1.CDS1"/>
    <property type="gene ID" value="TraesCS5B03G0836800"/>
</dbReference>
<dbReference type="OMA" id="GEEDQCC"/>
<dbReference type="Proteomes" id="UP000019116">
    <property type="component" value="Chromosome 5B"/>
</dbReference>
<dbReference type="Gramene" id="TraesCS5B02G333600.1">
    <property type="protein sequence ID" value="TraesCS5B02G333600.1.cds1"/>
    <property type="gene ID" value="TraesCS5B02G333600"/>
</dbReference>
<evidence type="ECO:0000256" key="1">
    <source>
        <dbReference type="SAM" id="MobiDB-lite"/>
    </source>
</evidence>
<reference evidence="2" key="1">
    <citation type="submission" date="2018-08" db="EMBL/GenBank/DDBJ databases">
        <authorList>
            <person name="Rossello M."/>
        </authorList>
    </citation>
    <scope>NUCLEOTIDE SEQUENCE [LARGE SCALE GENOMIC DNA]</scope>
    <source>
        <strain evidence="2">cv. Chinese Spring</strain>
    </source>
</reference>
<dbReference type="PANTHER" id="PTHR35167">
    <property type="entry name" value="OS05G0216466 PROTEIN"/>
    <property type="match status" value="1"/>
</dbReference>
<keyword evidence="3" id="KW-1185">Reference proteome</keyword>
<evidence type="ECO:0000313" key="3">
    <source>
        <dbReference type="Proteomes" id="UP000019116"/>
    </source>
</evidence>
<accession>A0A3B6LRM0</accession>
<dbReference type="OrthoDB" id="670874at2759"/>
<organism evidence="2">
    <name type="scientific">Triticum aestivum</name>
    <name type="common">Wheat</name>
    <dbReference type="NCBI Taxonomy" id="4565"/>
    <lineage>
        <taxon>Eukaryota</taxon>
        <taxon>Viridiplantae</taxon>
        <taxon>Streptophyta</taxon>
        <taxon>Embryophyta</taxon>
        <taxon>Tracheophyta</taxon>
        <taxon>Spermatophyta</taxon>
        <taxon>Magnoliopsida</taxon>
        <taxon>Liliopsida</taxon>
        <taxon>Poales</taxon>
        <taxon>Poaceae</taxon>
        <taxon>BOP clade</taxon>
        <taxon>Pooideae</taxon>
        <taxon>Triticodae</taxon>
        <taxon>Triticeae</taxon>
        <taxon>Triticinae</taxon>
        <taxon>Triticum</taxon>
    </lineage>
</organism>
<feature type="region of interest" description="Disordered" evidence="1">
    <location>
        <begin position="1"/>
        <end position="37"/>
    </location>
</feature>
<proteinExistence type="predicted"/>